<proteinExistence type="inferred from homology"/>
<evidence type="ECO:0000256" key="3">
    <source>
        <dbReference type="ARBA" id="ARBA00022448"/>
    </source>
</evidence>
<dbReference type="PANTHER" id="PTHR42985:SF10">
    <property type="entry name" value="SODIUM-COUPLED MONOCARBOXYLATE TRANSPORTER 1"/>
    <property type="match status" value="1"/>
</dbReference>
<reference evidence="12" key="2">
    <citation type="submission" date="2025-09" db="UniProtKB">
        <authorList>
            <consortium name="Ensembl"/>
        </authorList>
    </citation>
    <scope>IDENTIFICATION</scope>
</reference>
<keyword evidence="7" id="KW-0915">Sodium</keyword>
<evidence type="ECO:0000256" key="9">
    <source>
        <dbReference type="ARBA" id="ARBA00023136"/>
    </source>
</evidence>
<dbReference type="InterPro" id="IPR001734">
    <property type="entry name" value="Na/solute_symporter"/>
</dbReference>
<dbReference type="GO" id="GO:0005343">
    <property type="term" value="F:organic acid:sodium symporter activity"/>
    <property type="evidence" value="ECO:0007669"/>
    <property type="project" value="TreeGrafter"/>
</dbReference>
<dbReference type="GO" id="GO:0005886">
    <property type="term" value="C:plasma membrane"/>
    <property type="evidence" value="ECO:0007669"/>
    <property type="project" value="UniProtKB-SubCell"/>
</dbReference>
<dbReference type="GeneTree" id="ENSGT00940000155166"/>
<dbReference type="AlphaFoldDB" id="S4RSS9"/>
<evidence type="ECO:0000256" key="5">
    <source>
        <dbReference type="ARBA" id="ARBA00022692"/>
    </source>
</evidence>
<reference evidence="12" key="1">
    <citation type="submission" date="2025-08" db="UniProtKB">
        <authorList>
            <consortium name="Ensembl"/>
        </authorList>
    </citation>
    <scope>IDENTIFICATION</scope>
</reference>
<keyword evidence="9 11" id="KW-0472">Membrane</keyword>
<organism evidence="12">
    <name type="scientific">Petromyzon marinus</name>
    <name type="common">Sea lamprey</name>
    <dbReference type="NCBI Taxonomy" id="7757"/>
    <lineage>
        <taxon>Eukaryota</taxon>
        <taxon>Metazoa</taxon>
        <taxon>Chordata</taxon>
        <taxon>Craniata</taxon>
        <taxon>Vertebrata</taxon>
        <taxon>Cyclostomata</taxon>
        <taxon>Hyperoartia</taxon>
        <taxon>Petromyzontiformes</taxon>
        <taxon>Petromyzontidae</taxon>
        <taxon>Petromyzon</taxon>
    </lineage>
</organism>
<feature type="transmembrane region" description="Helical" evidence="11">
    <location>
        <begin position="16"/>
        <end position="38"/>
    </location>
</feature>
<keyword evidence="3" id="KW-0813">Transport</keyword>
<keyword evidence="10" id="KW-0739">Sodium transport</keyword>
<dbReference type="InterPro" id="IPR051163">
    <property type="entry name" value="Sodium:Solute_Symporter_SSF"/>
</dbReference>
<dbReference type="PANTHER" id="PTHR42985">
    <property type="entry name" value="SODIUM-COUPLED MONOCARBOXYLATE TRANSPORTER"/>
    <property type="match status" value="1"/>
</dbReference>
<comment type="subcellular location">
    <subcellularLocation>
        <location evidence="1">Cell membrane</location>
        <topology evidence="1">Multi-pass membrane protein</topology>
    </subcellularLocation>
</comment>
<keyword evidence="4" id="KW-1003">Cell membrane</keyword>
<evidence type="ECO:0000256" key="1">
    <source>
        <dbReference type="ARBA" id="ARBA00004651"/>
    </source>
</evidence>
<evidence type="ECO:0000256" key="11">
    <source>
        <dbReference type="SAM" id="Phobius"/>
    </source>
</evidence>
<evidence type="ECO:0000313" key="12">
    <source>
        <dbReference type="Ensembl" id="ENSPMAP00000008269.1"/>
    </source>
</evidence>
<evidence type="ECO:0000256" key="8">
    <source>
        <dbReference type="ARBA" id="ARBA00023065"/>
    </source>
</evidence>
<dbReference type="PROSITE" id="PS50283">
    <property type="entry name" value="NA_SOLUT_SYMP_3"/>
    <property type="match status" value="1"/>
</dbReference>
<dbReference type="HOGENOM" id="CLU_2628367_0_0_1"/>
<name>S4RSS9_PETMA</name>
<dbReference type="InterPro" id="IPR038377">
    <property type="entry name" value="Na/Glc_symporter_sf"/>
</dbReference>
<evidence type="ECO:0000256" key="4">
    <source>
        <dbReference type="ARBA" id="ARBA00022475"/>
    </source>
</evidence>
<dbReference type="GO" id="GO:0015730">
    <property type="term" value="P:propanoate transmembrane transport"/>
    <property type="evidence" value="ECO:0007669"/>
    <property type="project" value="TreeGrafter"/>
</dbReference>
<dbReference type="Ensembl" id="ENSPMAT00000008307.1">
    <property type="protein sequence ID" value="ENSPMAP00000008269.1"/>
    <property type="gene ID" value="ENSPMAG00000007518.1"/>
</dbReference>
<keyword evidence="6 11" id="KW-1133">Transmembrane helix</keyword>
<dbReference type="Gene3D" id="1.20.1730.10">
    <property type="entry name" value="Sodium/glucose cotransporter"/>
    <property type="match status" value="1"/>
</dbReference>
<sequence length="78" mass="8718">IARRAGVTVLGTPAEIYRFGAIFSCFSFTYLLVVLATAEGFLPVFYRLGVTSTYEYLEMRFGQSVRLCATAMYIVQTV</sequence>
<evidence type="ECO:0000256" key="2">
    <source>
        <dbReference type="ARBA" id="ARBA00006434"/>
    </source>
</evidence>
<accession>S4RSS9</accession>
<protein>
    <submittedName>
        <fullName evidence="12">Uncharacterized protein</fullName>
    </submittedName>
</protein>
<dbReference type="GO" id="GO:0070062">
    <property type="term" value="C:extracellular exosome"/>
    <property type="evidence" value="ECO:0007669"/>
    <property type="project" value="TreeGrafter"/>
</dbReference>
<keyword evidence="8" id="KW-0406">Ion transport</keyword>
<keyword evidence="5 11" id="KW-0812">Transmembrane</keyword>
<evidence type="ECO:0000256" key="6">
    <source>
        <dbReference type="ARBA" id="ARBA00022989"/>
    </source>
</evidence>
<evidence type="ECO:0000256" key="10">
    <source>
        <dbReference type="ARBA" id="ARBA00023201"/>
    </source>
</evidence>
<evidence type="ECO:0000256" key="7">
    <source>
        <dbReference type="ARBA" id="ARBA00023053"/>
    </source>
</evidence>
<comment type="similarity">
    <text evidence="2">Belongs to the sodium:solute symporter (SSF) (TC 2.A.21) family.</text>
</comment>